<proteinExistence type="predicted"/>
<evidence type="ECO:0000256" key="1">
    <source>
        <dbReference type="SAM" id="Coils"/>
    </source>
</evidence>
<evidence type="ECO:0000313" key="3">
    <source>
        <dbReference type="EMBL" id="CCX08317.1"/>
    </source>
</evidence>
<evidence type="ECO:0000313" key="4">
    <source>
        <dbReference type="Proteomes" id="UP000018144"/>
    </source>
</evidence>
<keyword evidence="1" id="KW-0175">Coiled coil</keyword>
<feature type="region of interest" description="Disordered" evidence="2">
    <location>
        <begin position="1"/>
        <end position="24"/>
    </location>
</feature>
<dbReference type="OrthoDB" id="5467636at2759"/>
<evidence type="ECO:0000256" key="2">
    <source>
        <dbReference type="SAM" id="MobiDB-lite"/>
    </source>
</evidence>
<feature type="coiled-coil region" evidence="1">
    <location>
        <begin position="52"/>
        <end position="232"/>
    </location>
</feature>
<sequence length="354" mass="40892">MVTTSPSRDPSPTLPTKPEIPETDKTDLYAIESESALISQASQQLLNFNEIISKLQATKETTESALKDENKRLTDEISILTATLSAVKEQRKSARQQLKEAERRHELEITELREQNIKLENEMKHLEQYGAYRDVVKLLRRYEEMEERMVENEKQMLQHHDKLEESNENLNGVKLQLMENGRNVKEQMIRCGEMEERIAGSEEKLREQDGGLEEARKELVGVNTKLDELDSAVLPEKPNEGGFFCRMTPMKTIPGGMVEISKGYPSFVPGQFIYVERSRISQFLHFENLIMALWGVNLTRARLRSFPWNIISKQNNSEWIKNLSRTRHVYICCNGVRSPDDPEFWCVLFGATLD</sequence>
<name>U4L1F8_PYROM</name>
<protein>
    <submittedName>
        <fullName evidence="3">Uncharacterized protein</fullName>
    </submittedName>
</protein>
<dbReference type="Proteomes" id="UP000018144">
    <property type="component" value="Unassembled WGS sequence"/>
</dbReference>
<reference evidence="3 4" key="1">
    <citation type="journal article" date="2013" name="PLoS Genet.">
        <title>The genome and development-dependent transcriptomes of Pyronema confluens: a window into fungal evolution.</title>
        <authorList>
            <person name="Traeger S."/>
            <person name="Altegoer F."/>
            <person name="Freitag M."/>
            <person name="Gabaldon T."/>
            <person name="Kempken F."/>
            <person name="Kumar A."/>
            <person name="Marcet-Houben M."/>
            <person name="Poggeler S."/>
            <person name="Stajich J.E."/>
            <person name="Nowrousian M."/>
        </authorList>
    </citation>
    <scope>NUCLEOTIDE SEQUENCE [LARGE SCALE GENOMIC DNA]</scope>
    <source>
        <strain evidence="4">CBS 100304</strain>
        <tissue evidence="3">Vegetative mycelium</tissue>
    </source>
</reference>
<keyword evidence="4" id="KW-1185">Reference proteome</keyword>
<organism evidence="3 4">
    <name type="scientific">Pyronema omphalodes (strain CBS 100304)</name>
    <name type="common">Pyronema confluens</name>
    <dbReference type="NCBI Taxonomy" id="1076935"/>
    <lineage>
        <taxon>Eukaryota</taxon>
        <taxon>Fungi</taxon>
        <taxon>Dikarya</taxon>
        <taxon>Ascomycota</taxon>
        <taxon>Pezizomycotina</taxon>
        <taxon>Pezizomycetes</taxon>
        <taxon>Pezizales</taxon>
        <taxon>Pyronemataceae</taxon>
        <taxon>Pyronema</taxon>
    </lineage>
</organism>
<feature type="compositionally biased region" description="Polar residues" evidence="2">
    <location>
        <begin position="1"/>
        <end position="10"/>
    </location>
</feature>
<dbReference type="EMBL" id="HF935408">
    <property type="protein sequence ID" value="CCX08317.1"/>
    <property type="molecule type" value="Genomic_DNA"/>
</dbReference>
<gene>
    <name evidence="3" type="ORF">PCON_07910</name>
</gene>
<accession>U4L1F8</accession>
<dbReference type="AlphaFoldDB" id="U4L1F8"/>